<gene>
    <name evidence="1" type="ORF">PG303_10175</name>
</gene>
<evidence type="ECO:0000313" key="2">
    <source>
        <dbReference type="Proteomes" id="UP001284033"/>
    </source>
</evidence>
<accession>A0AAP6HGV9</accession>
<organism evidence="1 2">
    <name type="scientific">Riemerella anatipestifer</name>
    <name type="common">Moraxella anatipestifer</name>
    <dbReference type="NCBI Taxonomy" id="34085"/>
    <lineage>
        <taxon>Bacteria</taxon>
        <taxon>Pseudomonadati</taxon>
        <taxon>Bacteroidota</taxon>
        <taxon>Flavobacteriia</taxon>
        <taxon>Flavobacteriales</taxon>
        <taxon>Weeksellaceae</taxon>
        <taxon>Riemerella</taxon>
    </lineage>
</organism>
<dbReference type="RefSeq" id="WP_154469491.1">
    <property type="nucleotide sequence ID" value="NZ_CP110126.1"/>
</dbReference>
<name>A0AAP6HGV9_RIEAN</name>
<proteinExistence type="predicted"/>
<dbReference type="Proteomes" id="UP001284033">
    <property type="component" value="Unassembled WGS sequence"/>
</dbReference>
<protein>
    <submittedName>
        <fullName evidence="1">Uncharacterized protein</fullName>
    </submittedName>
</protein>
<evidence type="ECO:0000313" key="1">
    <source>
        <dbReference type="EMBL" id="MDY3513576.1"/>
    </source>
</evidence>
<dbReference type="EMBL" id="JAQZHK010000011">
    <property type="protein sequence ID" value="MDY3513576.1"/>
    <property type="molecule type" value="Genomic_DNA"/>
</dbReference>
<sequence>MHPPKEQILTECIDLIAVVDYLPEDEHAKVYSEIIDTLGTYPKPQEKGNPEAPTPEILGAYLCASSVRNACKLTLLGYLDNRTAKTTITDYLTNALTLLIES</sequence>
<comment type="caution">
    <text evidence="1">The sequence shown here is derived from an EMBL/GenBank/DDBJ whole genome shotgun (WGS) entry which is preliminary data.</text>
</comment>
<dbReference type="AlphaFoldDB" id="A0AAP6HGV9"/>
<reference evidence="1" key="1">
    <citation type="submission" date="2023-01" db="EMBL/GenBank/DDBJ databases">
        <title>Genome-based studies on antimicrobial resistance profiles of Riemerella anatipestifer in China, 1994 to 2021.</title>
        <authorList>
            <person name="Yang Z."/>
            <person name="Zhu D."/>
        </authorList>
    </citation>
    <scope>NUCLEOTIDE SEQUENCE</scope>
    <source>
        <strain evidence="1">RCAD1218</strain>
    </source>
</reference>